<organism evidence="6 7">
    <name type="scientific">Sulfobacillus harzensis</name>
    <dbReference type="NCBI Taxonomy" id="2729629"/>
    <lineage>
        <taxon>Bacteria</taxon>
        <taxon>Bacillati</taxon>
        <taxon>Bacillota</taxon>
        <taxon>Clostridia</taxon>
        <taxon>Eubacteriales</taxon>
        <taxon>Clostridiales Family XVII. Incertae Sedis</taxon>
        <taxon>Sulfobacillus</taxon>
    </lineage>
</organism>
<dbReference type="Gene3D" id="3.40.309.10">
    <property type="entry name" value="Aldehyde Dehydrogenase, Chain A, domain 2"/>
    <property type="match status" value="1"/>
</dbReference>
<feature type="active site" evidence="3">
    <location>
        <position position="256"/>
    </location>
</feature>
<comment type="similarity">
    <text evidence="1 4">Belongs to the aldehyde dehydrogenase family.</text>
</comment>
<evidence type="ECO:0000313" key="6">
    <source>
        <dbReference type="EMBL" id="NMP24375.1"/>
    </source>
</evidence>
<dbReference type="FunFam" id="3.40.605.10:FF:000007">
    <property type="entry name" value="NAD/NADP-dependent betaine aldehyde dehydrogenase"/>
    <property type="match status" value="1"/>
</dbReference>
<dbReference type="InterPro" id="IPR029510">
    <property type="entry name" value="Ald_DH_CS_GLU"/>
</dbReference>
<dbReference type="GO" id="GO:0016620">
    <property type="term" value="F:oxidoreductase activity, acting on the aldehyde or oxo group of donors, NAD or NADP as acceptor"/>
    <property type="evidence" value="ECO:0007669"/>
    <property type="project" value="InterPro"/>
</dbReference>
<feature type="domain" description="Aldehyde dehydrogenase" evidence="5">
    <location>
        <begin position="21"/>
        <end position="479"/>
    </location>
</feature>
<evidence type="ECO:0000313" key="7">
    <source>
        <dbReference type="Proteomes" id="UP000533476"/>
    </source>
</evidence>
<protein>
    <submittedName>
        <fullName evidence="6">Aldehyde dehydrogenase</fullName>
    </submittedName>
</protein>
<evidence type="ECO:0000256" key="3">
    <source>
        <dbReference type="PROSITE-ProRule" id="PRU10007"/>
    </source>
</evidence>
<dbReference type="FunFam" id="3.40.309.10:FF:000012">
    <property type="entry name" value="Betaine aldehyde dehydrogenase"/>
    <property type="match status" value="1"/>
</dbReference>
<keyword evidence="7" id="KW-1185">Reference proteome</keyword>
<accession>A0A7Y0L8F0</accession>
<dbReference type="PANTHER" id="PTHR11699">
    <property type="entry name" value="ALDEHYDE DEHYDROGENASE-RELATED"/>
    <property type="match status" value="1"/>
</dbReference>
<comment type="caution">
    <text evidence="6">The sequence shown here is derived from an EMBL/GenBank/DDBJ whole genome shotgun (WGS) entry which is preliminary data.</text>
</comment>
<dbReference type="InterPro" id="IPR016163">
    <property type="entry name" value="Ald_DH_C"/>
</dbReference>
<dbReference type="Pfam" id="PF00171">
    <property type="entry name" value="Aldedh"/>
    <property type="match status" value="1"/>
</dbReference>
<dbReference type="InterPro" id="IPR016161">
    <property type="entry name" value="Ald_DH/histidinol_DH"/>
</dbReference>
<dbReference type="PROSITE" id="PS00687">
    <property type="entry name" value="ALDEHYDE_DEHYDR_GLU"/>
    <property type="match status" value="1"/>
</dbReference>
<dbReference type="Gene3D" id="3.40.605.10">
    <property type="entry name" value="Aldehyde Dehydrogenase, Chain A, domain 1"/>
    <property type="match status" value="1"/>
</dbReference>
<dbReference type="RefSeq" id="WP_169102441.1">
    <property type="nucleotide sequence ID" value="NZ_JABBVZ010000105.1"/>
</dbReference>
<reference evidence="6 7" key="1">
    <citation type="submission" date="2020-04" db="EMBL/GenBank/DDBJ databases">
        <authorList>
            <person name="Zhang R."/>
            <person name="Schippers A."/>
        </authorList>
    </citation>
    <scope>NUCLEOTIDE SEQUENCE [LARGE SCALE GENOMIC DNA]</scope>
    <source>
        <strain evidence="6 7">DSM 109850</strain>
    </source>
</reference>
<dbReference type="AlphaFoldDB" id="A0A7Y0L8F0"/>
<evidence type="ECO:0000259" key="5">
    <source>
        <dbReference type="Pfam" id="PF00171"/>
    </source>
</evidence>
<evidence type="ECO:0000256" key="1">
    <source>
        <dbReference type="ARBA" id="ARBA00009986"/>
    </source>
</evidence>
<gene>
    <name evidence="6" type="ORF">HIJ39_18755</name>
</gene>
<dbReference type="Proteomes" id="UP000533476">
    <property type="component" value="Unassembled WGS sequence"/>
</dbReference>
<evidence type="ECO:0000256" key="4">
    <source>
        <dbReference type="RuleBase" id="RU003345"/>
    </source>
</evidence>
<proteinExistence type="inferred from homology"/>
<evidence type="ECO:0000256" key="2">
    <source>
        <dbReference type="ARBA" id="ARBA00023002"/>
    </source>
</evidence>
<dbReference type="SUPFAM" id="SSF53720">
    <property type="entry name" value="ALDH-like"/>
    <property type="match status" value="1"/>
</dbReference>
<dbReference type="InterPro" id="IPR015590">
    <property type="entry name" value="Aldehyde_DH_dom"/>
</dbReference>
<sequence length="491" mass="52193">MTALAPTGPWINGQFIPGKGDPLVIHSPSDGSRLWEVPAADAKQLDTACRLAREAHEDGRWRKLPPLERQRTLMAVAALLREADVEWAERIAAEMGMPLGAARFIEVPYAAAAFEFFAGLIPSVTGKTMPVDIPGAPPQYLAMTLKEPVGVAGLITPWNFPVMLPSWKLAAALGAGCTVVLKPAPESPVTALELGPLLQRAGVPDGVVNIVPGGDEVGASLVRHAQVAKIAFTGETKTGKDILRASADTIKRVSLELGGKSPLIVFDDVDLEEAVSQTLFGNFFNSGQVCQATTRVLVQSSLYESFVARLTERTADLRVGHALDPSIDIGPVISEARMHLLEAEIDAACRAGARVLTGGTALTGPGFLFAPTVVADVAPTMSLFQRELFGPVAAVCPFDTEHDAIKLANATEYGLAASVFTRDVGRAMRMARAIEAGTVWINTVQVLTPTAPFGGFKMSGLGRELGASGLDEYLEEKTVIVDLNDQPMTYF</sequence>
<dbReference type="EMBL" id="JABBVZ010000105">
    <property type="protein sequence ID" value="NMP24375.1"/>
    <property type="molecule type" value="Genomic_DNA"/>
</dbReference>
<dbReference type="InterPro" id="IPR016162">
    <property type="entry name" value="Ald_DH_N"/>
</dbReference>
<name>A0A7Y0L8F0_9FIRM</name>
<dbReference type="FunFam" id="3.40.605.10:FF:000026">
    <property type="entry name" value="Aldehyde dehydrogenase, putative"/>
    <property type="match status" value="1"/>
</dbReference>
<keyword evidence="2 4" id="KW-0560">Oxidoreductase</keyword>